<proteinExistence type="predicted"/>
<accession>A0A1Y1ZNT9</accession>
<gene>
    <name evidence="1" type="ORF">BCR34DRAFT_313382</name>
</gene>
<protein>
    <submittedName>
        <fullName evidence="1">Uncharacterized protein</fullName>
    </submittedName>
</protein>
<keyword evidence="2" id="KW-1185">Reference proteome</keyword>
<comment type="caution">
    <text evidence="1">The sequence shown here is derived from an EMBL/GenBank/DDBJ whole genome shotgun (WGS) entry which is preliminary data.</text>
</comment>
<evidence type="ECO:0000313" key="1">
    <source>
        <dbReference type="EMBL" id="ORY11923.1"/>
    </source>
</evidence>
<evidence type="ECO:0000313" key="2">
    <source>
        <dbReference type="Proteomes" id="UP000193144"/>
    </source>
</evidence>
<sequence length="155" mass="17654">MPTMHPVKLKPNSFPHFVFHLWSASSARKPRSKEPSRNWNIQASVYAQVAHCSCFEYGLRLEVGAILLDMRKLCCKISIGEGVRTQSCWVSSGTLQPGARMPVSADPANESRFQFFRPRRPPPEGRKEGPQYFFQGSRHNFSWYAVNTYVGVHLP</sequence>
<organism evidence="1 2">
    <name type="scientific">Clohesyomyces aquaticus</name>
    <dbReference type="NCBI Taxonomy" id="1231657"/>
    <lineage>
        <taxon>Eukaryota</taxon>
        <taxon>Fungi</taxon>
        <taxon>Dikarya</taxon>
        <taxon>Ascomycota</taxon>
        <taxon>Pezizomycotina</taxon>
        <taxon>Dothideomycetes</taxon>
        <taxon>Pleosporomycetidae</taxon>
        <taxon>Pleosporales</taxon>
        <taxon>Lindgomycetaceae</taxon>
        <taxon>Clohesyomyces</taxon>
    </lineage>
</organism>
<name>A0A1Y1ZNT9_9PLEO</name>
<dbReference type="Proteomes" id="UP000193144">
    <property type="component" value="Unassembled WGS sequence"/>
</dbReference>
<reference evidence="1 2" key="1">
    <citation type="submission" date="2016-07" db="EMBL/GenBank/DDBJ databases">
        <title>Pervasive Adenine N6-methylation of Active Genes in Fungi.</title>
        <authorList>
            <consortium name="DOE Joint Genome Institute"/>
            <person name="Mondo S.J."/>
            <person name="Dannebaum R.O."/>
            <person name="Kuo R.C."/>
            <person name="Labutti K."/>
            <person name="Haridas S."/>
            <person name="Kuo A."/>
            <person name="Salamov A."/>
            <person name="Ahrendt S.R."/>
            <person name="Lipzen A."/>
            <person name="Sullivan W."/>
            <person name="Andreopoulos W.B."/>
            <person name="Clum A."/>
            <person name="Lindquist E."/>
            <person name="Daum C."/>
            <person name="Ramamoorthy G.K."/>
            <person name="Gryganskyi A."/>
            <person name="Culley D."/>
            <person name="Magnuson J.K."/>
            <person name="James T.Y."/>
            <person name="O'Malley M.A."/>
            <person name="Stajich J.E."/>
            <person name="Spatafora J.W."/>
            <person name="Visel A."/>
            <person name="Grigoriev I.V."/>
        </authorList>
    </citation>
    <scope>NUCLEOTIDE SEQUENCE [LARGE SCALE GENOMIC DNA]</scope>
    <source>
        <strain evidence="1 2">CBS 115471</strain>
    </source>
</reference>
<dbReference type="AlphaFoldDB" id="A0A1Y1ZNT9"/>
<dbReference type="EMBL" id="MCFA01000056">
    <property type="protein sequence ID" value="ORY11923.1"/>
    <property type="molecule type" value="Genomic_DNA"/>
</dbReference>